<dbReference type="InterPro" id="IPR036890">
    <property type="entry name" value="HATPase_C_sf"/>
</dbReference>
<keyword evidence="4" id="KW-0808">Transferase</keyword>
<name>A0ABW2XN54_9ACTN</name>
<feature type="compositionally biased region" description="Pro residues" evidence="6">
    <location>
        <begin position="435"/>
        <end position="448"/>
    </location>
</feature>
<dbReference type="PANTHER" id="PTHR45436:SF5">
    <property type="entry name" value="SENSOR HISTIDINE KINASE TRCS"/>
    <property type="match status" value="1"/>
</dbReference>
<dbReference type="Pfam" id="PF02518">
    <property type="entry name" value="HATPase_c"/>
    <property type="match status" value="1"/>
</dbReference>
<evidence type="ECO:0000256" key="4">
    <source>
        <dbReference type="ARBA" id="ARBA00022679"/>
    </source>
</evidence>
<reference evidence="9" key="1">
    <citation type="journal article" date="2019" name="Int. J. Syst. Evol. Microbiol.">
        <title>The Global Catalogue of Microorganisms (GCM) 10K type strain sequencing project: providing services to taxonomists for standard genome sequencing and annotation.</title>
        <authorList>
            <consortium name="The Broad Institute Genomics Platform"/>
            <consortium name="The Broad Institute Genome Sequencing Center for Infectious Disease"/>
            <person name="Wu L."/>
            <person name="Ma J."/>
        </authorList>
    </citation>
    <scope>NUCLEOTIDE SEQUENCE [LARGE SCALE GENOMIC DNA]</scope>
    <source>
        <strain evidence="9">JCM 9371</strain>
    </source>
</reference>
<evidence type="ECO:0000256" key="5">
    <source>
        <dbReference type="ARBA" id="ARBA00022777"/>
    </source>
</evidence>
<dbReference type="EC" id="2.7.13.3" evidence="2"/>
<feature type="domain" description="Histidine kinase/HSP90-like ATPase" evidence="7">
    <location>
        <begin position="258"/>
        <end position="366"/>
    </location>
</feature>
<dbReference type="GO" id="GO:0005524">
    <property type="term" value="F:ATP binding"/>
    <property type="evidence" value="ECO:0007669"/>
    <property type="project" value="UniProtKB-KW"/>
</dbReference>
<evidence type="ECO:0000256" key="3">
    <source>
        <dbReference type="ARBA" id="ARBA00022553"/>
    </source>
</evidence>
<proteinExistence type="predicted"/>
<dbReference type="Proteomes" id="UP001597063">
    <property type="component" value="Unassembled WGS sequence"/>
</dbReference>
<evidence type="ECO:0000256" key="2">
    <source>
        <dbReference type="ARBA" id="ARBA00012438"/>
    </source>
</evidence>
<comment type="caution">
    <text evidence="8">The sequence shown here is derived from an EMBL/GenBank/DDBJ whole genome shotgun (WGS) entry which is preliminary data.</text>
</comment>
<sequence>MARSGSPGSRPSTASLWLTPLLMLVAGAAVTLVVPAGARAGVALCGLAATGFVLWEELRRERAVTALREAHAAAEATLRHRLAGQEAAAVHLATELLPAALDRLRHGAVAEDAVRGLVPENGSRLGDAHERMLRSVVEIVDTQVGVHDAAQRAFVNIARRVQAIVHQQALDMRAMEDKHGNNPDVFGDLLHLDHGNALIGRLADSVAVLGGARPGRQWRQDVPLFNVLRGAMSRINDYKRVDLHSVAEFAVVGPTVEPLIHAIAELLDNATRYSPPQARVHLTAIETTSGVAVEIEDAGVGLTDEARVRAETALALGATELDLDDLGETPRLGLAVVGRLARANDFTVALRPSAYGGVRAVLTVPQDALTATPFPGGMIAHAAVLPPPRPRPRPDLGPVAPARDDADDGIERNANGLPQRRRRGGRVPARTVPAPAGPAAPAPPPDAPVQPGMWLADFQEGVSGRLSAGDVDDPRGDAPIGKGE</sequence>
<evidence type="ECO:0000256" key="1">
    <source>
        <dbReference type="ARBA" id="ARBA00000085"/>
    </source>
</evidence>
<dbReference type="SUPFAM" id="SSF55874">
    <property type="entry name" value="ATPase domain of HSP90 chaperone/DNA topoisomerase II/histidine kinase"/>
    <property type="match status" value="1"/>
</dbReference>
<dbReference type="PANTHER" id="PTHR45436">
    <property type="entry name" value="SENSOR HISTIDINE KINASE YKOH"/>
    <property type="match status" value="1"/>
</dbReference>
<evidence type="ECO:0000313" key="9">
    <source>
        <dbReference type="Proteomes" id="UP001597063"/>
    </source>
</evidence>
<gene>
    <name evidence="8" type="ORF">ACFQZM_22250</name>
</gene>
<keyword evidence="8" id="KW-0067">ATP-binding</keyword>
<protein>
    <recommendedName>
        <fullName evidence="2">histidine kinase</fullName>
        <ecNumber evidence="2">2.7.13.3</ecNumber>
    </recommendedName>
</protein>
<organism evidence="8 9">
    <name type="scientific">Actinomadura fibrosa</name>
    <dbReference type="NCBI Taxonomy" id="111802"/>
    <lineage>
        <taxon>Bacteria</taxon>
        <taxon>Bacillati</taxon>
        <taxon>Actinomycetota</taxon>
        <taxon>Actinomycetes</taxon>
        <taxon>Streptosporangiales</taxon>
        <taxon>Thermomonosporaceae</taxon>
        <taxon>Actinomadura</taxon>
    </lineage>
</organism>
<keyword evidence="8" id="KW-0547">Nucleotide-binding</keyword>
<dbReference type="Gene3D" id="3.30.565.10">
    <property type="entry name" value="Histidine kinase-like ATPase, C-terminal domain"/>
    <property type="match status" value="1"/>
</dbReference>
<comment type="catalytic activity">
    <reaction evidence="1">
        <text>ATP + protein L-histidine = ADP + protein N-phospho-L-histidine.</text>
        <dbReference type="EC" id="2.7.13.3"/>
    </reaction>
</comment>
<dbReference type="InterPro" id="IPR003594">
    <property type="entry name" value="HATPase_dom"/>
</dbReference>
<feature type="region of interest" description="Disordered" evidence="6">
    <location>
        <begin position="381"/>
        <end position="484"/>
    </location>
</feature>
<keyword evidence="3" id="KW-0597">Phosphoprotein</keyword>
<evidence type="ECO:0000313" key="8">
    <source>
        <dbReference type="EMBL" id="MFD0687237.1"/>
    </source>
</evidence>
<dbReference type="EMBL" id="JBHTGP010000012">
    <property type="protein sequence ID" value="MFD0687237.1"/>
    <property type="molecule type" value="Genomic_DNA"/>
</dbReference>
<evidence type="ECO:0000256" key="6">
    <source>
        <dbReference type="SAM" id="MobiDB-lite"/>
    </source>
</evidence>
<dbReference type="RefSeq" id="WP_131762648.1">
    <property type="nucleotide sequence ID" value="NZ_CAACUY010000244.1"/>
</dbReference>
<keyword evidence="5" id="KW-0418">Kinase</keyword>
<accession>A0ABW2XN54</accession>
<dbReference type="InterPro" id="IPR050428">
    <property type="entry name" value="TCS_sensor_his_kinase"/>
</dbReference>
<evidence type="ECO:0000259" key="7">
    <source>
        <dbReference type="Pfam" id="PF02518"/>
    </source>
</evidence>
<keyword evidence="9" id="KW-1185">Reference proteome</keyword>